<dbReference type="EMBL" id="QGNW01000787">
    <property type="protein sequence ID" value="RVW62112.1"/>
    <property type="molecule type" value="Genomic_DNA"/>
</dbReference>
<sequence>MTTRGVSSPTSIHFTIDGCHGILEAKDIAEALQIPFKLVDPFTFRQWSPVSQRDMVCILSKGTSTDSILLQKELPLRMLLVDVVLHSNLFPLQQSVQRRGAILDALFRISEGFYFGPYHLIMASIFHFEEKVHRKKLQKTDTIPLLFPRLLY</sequence>
<dbReference type="Proteomes" id="UP000288805">
    <property type="component" value="Unassembled WGS sequence"/>
</dbReference>
<organism evidence="1 2">
    <name type="scientific">Vitis vinifera</name>
    <name type="common">Grape</name>
    <dbReference type="NCBI Taxonomy" id="29760"/>
    <lineage>
        <taxon>Eukaryota</taxon>
        <taxon>Viridiplantae</taxon>
        <taxon>Streptophyta</taxon>
        <taxon>Embryophyta</taxon>
        <taxon>Tracheophyta</taxon>
        <taxon>Spermatophyta</taxon>
        <taxon>Magnoliopsida</taxon>
        <taxon>eudicotyledons</taxon>
        <taxon>Gunneridae</taxon>
        <taxon>Pentapetalae</taxon>
        <taxon>rosids</taxon>
        <taxon>Vitales</taxon>
        <taxon>Vitaceae</taxon>
        <taxon>Viteae</taxon>
        <taxon>Vitis</taxon>
    </lineage>
</organism>
<name>A0A438FQ89_VITVI</name>
<proteinExistence type="predicted"/>
<evidence type="ECO:0000313" key="2">
    <source>
        <dbReference type="Proteomes" id="UP000288805"/>
    </source>
</evidence>
<reference evidence="1 2" key="1">
    <citation type="journal article" date="2018" name="PLoS Genet.">
        <title>Population sequencing reveals clonal diversity and ancestral inbreeding in the grapevine cultivar Chardonnay.</title>
        <authorList>
            <person name="Roach M.J."/>
            <person name="Johnson D.L."/>
            <person name="Bohlmann J."/>
            <person name="van Vuuren H.J."/>
            <person name="Jones S.J."/>
            <person name="Pretorius I.S."/>
            <person name="Schmidt S.A."/>
            <person name="Borneman A.R."/>
        </authorList>
    </citation>
    <scope>NUCLEOTIDE SEQUENCE [LARGE SCALE GENOMIC DNA]</scope>
    <source>
        <strain evidence="2">cv. Chardonnay</strain>
        <tissue evidence="1">Leaf</tissue>
    </source>
</reference>
<dbReference type="AlphaFoldDB" id="A0A438FQ89"/>
<comment type="caution">
    <text evidence="1">The sequence shown here is derived from an EMBL/GenBank/DDBJ whole genome shotgun (WGS) entry which is preliminary data.</text>
</comment>
<gene>
    <name evidence="1" type="ORF">CK203_064665</name>
</gene>
<protein>
    <submittedName>
        <fullName evidence="1">Uncharacterized protein</fullName>
    </submittedName>
</protein>
<accession>A0A438FQ89</accession>
<evidence type="ECO:0000313" key="1">
    <source>
        <dbReference type="EMBL" id="RVW62112.1"/>
    </source>
</evidence>